<dbReference type="SMART" id="SM00322">
    <property type="entry name" value="KH"/>
    <property type="match status" value="1"/>
</dbReference>
<sequence length="317" mass="35022">MTEMDVVGGTEDDCYSRDSSNANTQTNHKQDDCTNGGRLKVITEVSQRRMVDITRDKPIKVTIRVVVPVRDHPKFNFVGKLLGPKGNSLKRLQEDTMTKMAILGRGSMRDRHKEEELRNSGDPKFSHLLDELHVEITAFAPPAEAHARIAYALAEVRRFLVPDYNDEIRQEQMWEMQILNNGKSEEISDSSEGIGESTESSQGSMSPQESMFPPTQHPALRGVPSNNNNNNTNVVSCSAGGRKRPLIPGGGTRVAMSPTKRTVLSILARARAAQAKDLVTHTAPYQQIPHITNGRSVPSVPSLREDAMIAAETLIMN</sequence>
<feature type="domain" description="K Homology" evidence="3">
    <location>
        <begin position="59"/>
        <end position="157"/>
    </location>
</feature>
<organism evidence="4">
    <name type="scientific">Clastoptera arizonana</name>
    <name type="common">Arizona spittle bug</name>
    <dbReference type="NCBI Taxonomy" id="38151"/>
    <lineage>
        <taxon>Eukaryota</taxon>
        <taxon>Metazoa</taxon>
        <taxon>Ecdysozoa</taxon>
        <taxon>Arthropoda</taxon>
        <taxon>Hexapoda</taxon>
        <taxon>Insecta</taxon>
        <taxon>Pterygota</taxon>
        <taxon>Neoptera</taxon>
        <taxon>Paraneoptera</taxon>
        <taxon>Hemiptera</taxon>
        <taxon>Auchenorrhyncha</taxon>
        <taxon>Cercopoidea</taxon>
        <taxon>Clastopteridae</taxon>
        <taxon>Clastoptera</taxon>
    </lineage>
</organism>
<dbReference type="EMBL" id="GEDC01009736">
    <property type="protein sequence ID" value="JAS27562.1"/>
    <property type="molecule type" value="Transcribed_RNA"/>
</dbReference>
<dbReference type="GO" id="GO:0000381">
    <property type="term" value="P:regulation of alternative mRNA splicing, via spliceosome"/>
    <property type="evidence" value="ECO:0007669"/>
    <property type="project" value="TreeGrafter"/>
</dbReference>
<dbReference type="GO" id="GO:0003729">
    <property type="term" value="F:mRNA binding"/>
    <property type="evidence" value="ECO:0007669"/>
    <property type="project" value="TreeGrafter"/>
</dbReference>
<reference evidence="4" key="1">
    <citation type="submission" date="2015-12" db="EMBL/GenBank/DDBJ databases">
        <title>De novo transcriptome assembly of four potential Pierce s Disease insect vectors from Arizona vineyards.</title>
        <authorList>
            <person name="Tassone E.E."/>
        </authorList>
    </citation>
    <scope>NUCLEOTIDE SEQUENCE</scope>
</reference>
<feature type="region of interest" description="Disordered" evidence="2">
    <location>
        <begin position="183"/>
        <end position="254"/>
    </location>
</feature>
<evidence type="ECO:0000256" key="1">
    <source>
        <dbReference type="ARBA" id="ARBA00022884"/>
    </source>
</evidence>
<evidence type="ECO:0000259" key="3">
    <source>
        <dbReference type="SMART" id="SM00322"/>
    </source>
</evidence>
<evidence type="ECO:0000313" key="4">
    <source>
        <dbReference type="EMBL" id="JAS27562.1"/>
    </source>
</evidence>
<dbReference type="Pfam" id="PF22675">
    <property type="entry name" value="KH-I_KHDC4-BBP"/>
    <property type="match status" value="1"/>
</dbReference>
<dbReference type="InterPro" id="IPR045071">
    <property type="entry name" value="BBP-like"/>
</dbReference>
<gene>
    <name evidence="4" type="ORF">g.44908</name>
</gene>
<dbReference type="CDD" id="cd22384">
    <property type="entry name" value="KH-I_KHDRBS"/>
    <property type="match status" value="1"/>
</dbReference>
<dbReference type="PANTHER" id="PTHR11208">
    <property type="entry name" value="RNA-BINDING PROTEIN RELATED"/>
    <property type="match status" value="1"/>
</dbReference>
<name>A0A1B6DPG6_9HEMI</name>
<protein>
    <recommendedName>
        <fullName evidence="3">K Homology domain-containing protein</fullName>
    </recommendedName>
</protein>
<dbReference type="InterPro" id="IPR036612">
    <property type="entry name" value="KH_dom_type_1_sf"/>
</dbReference>
<dbReference type="Gene3D" id="3.30.1370.10">
    <property type="entry name" value="K Homology domain, type 1"/>
    <property type="match status" value="1"/>
</dbReference>
<dbReference type="InterPro" id="IPR055256">
    <property type="entry name" value="KH_1_KHDC4/BBP-like"/>
</dbReference>
<feature type="region of interest" description="Disordered" evidence="2">
    <location>
        <begin position="1"/>
        <end position="31"/>
    </location>
</feature>
<dbReference type="InterPro" id="IPR004087">
    <property type="entry name" value="KH_dom"/>
</dbReference>
<feature type="compositionally biased region" description="Low complexity" evidence="2">
    <location>
        <begin position="190"/>
        <end position="204"/>
    </location>
</feature>
<evidence type="ECO:0000256" key="2">
    <source>
        <dbReference type="SAM" id="MobiDB-lite"/>
    </source>
</evidence>
<keyword evidence="1" id="KW-0694">RNA-binding</keyword>
<dbReference type="SUPFAM" id="SSF54791">
    <property type="entry name" value="Eukaryotic type KH-domain (KH-domain type I)"/>
    <property type="match status" value="1"/>
</dbReference>
<accession>A0A1B6DPG6</accession>
<dbReference type="AlphaFoldDB" id="A0A1B6DPG6"/>
<dbReference type="PANTHER" id="PTHR11208:SF140">
    <property type="entry name" value="GH05812P-RELATED"/>
    <property type="match status" value="1"/>
</dbReference>
<proteinExistence type="predicted"/>
<dbReference type="GO" id="GO:0005634">
    <property type="term" value="C:nucleus"/>
    <property type="evidence" value="ECO:0007669"/>
    <property type="project" value="TreeGrafter"/>
</dbReference>
<feature type="compositionally biased region" description="Polar residues" evidence="2">
    <location>
        <begin position="17"/>
        <end position="27"/>
    </location>
</feature>